<dbReference type="SMART" id="SM00613">
    <property type="entry name" value="PAW"/>
    <property type="match status" value="1"/>
</dbReference>
<sequence>MTWDSVKQIINENESKSSLDAIDILLKYCNNILNNPRDPKYRRIRLKNAVVENKLLPVVGAMECLFDMGFLEDGEYLSLPENCSLSILTVIKNELTTEKDALLNNEKSTTPVSIQPAPQVTSTQPSHSISNNILTQNMIVSEAKFYSKLQSSLQHVLIYEDRTLQTKAKQVIPLDRLEIDARERLNSLQSPSSDQQIDFQDCLLLSLLHWFKTEFFSWVDAPACERCTGPTRSIGMVEPSLEETRWQGHRVESYQCNVCALLTRFPRYNHPGKLLETRKGRCGEWANCFTLCCRAVGFEARYVLDWTDHVWTEVYSQSQKRWMHCDPCENVCDKPLLYESGWGKKLTYIIAFSKDDIMDVTWRYSAKHSQILSRRQECREDWLVRTIHKMNKGKLDVMGPARKDVMLKRIIVELVEFLKVKTANNSQLSGRTTGSLAWRLARGETGNMDQNSEFIFHLSEQEKQSKQLHILYNCASDQYVRRSNNNETTKTWSSLCYNHLSIFRKEEKDWKMVYLAREEGSSNASVFWKFDFSDSKLRIDNVSLKCHSSVFENGEISWKICGDDQCHVYRGTELTQLTNIDVKGSTTLNITATLTKGTGDNAWQHTQLFRQSSDDKNTYPFELLIKFTDL</sequence>
<evidence type="ECO:0000313" key="17">
    <source>
        <dbReference type="Proteomes" id="UP000030746"/>
    </source>
</evidence>
<evidence type="ECO:0000256" key="11">
    <source>
        <dbReference type="ARBA" id="ARBA00024870"/>
    </source>
</evidence>
<dbReference type="Gene3D" id="3.10.620.30">
    <property type="match status" value="1"/>
</dbReference>
<comment type="cofactor">
    <cofactor evidence="2">
        <name>Zn(2+)</name>
        <dbReference type="ChEBI" id="CHEBI:29105"/>
    </cofactor>
</comment>
<dbReference type="GO" id="GO:0005634">
    <property type="term" value="C:nucleus"/>
    <property type="evidence" value="ECO:0007669"/>
    <property type="project" value="TreeGrafter"/>
</dbReference>
<dbReference type="CTD" id="20250505"/>
<evidence type="ECO:0000259" key="15">
    <source>
        <dbReference type="PROSITE" id="PS51398"/>
    </source>
</evidence>
<evidence type="ECO:0000313" key="16">
    <source>
        <dbReference type="EMBL" id="ESP03621.1"/>
    </source>
</evidence>
<name>V4B7N8_LOTGI</name>
<evidence type="ECO:0000256" key="9">
    <source>
        <dbReference type="ARBA" id="ARBA00022801"/>
    </source>
</evidence>
<dbReference type="Gene3D" id="2.60.120.1020">
    <property type="entry name" value="Peptide N glycanase, PAW domain"/>
    <property type="match status" value="1"/>
</dbReference>
<dbReference type="SUPFAM" id="SSF49785">
    <property type="entry name" value="Galactose-binding domain-like"/>
    <property type="match status" value="1"/>
</dbReference>
<dbReference type="SMART" id="SM00460">
    <property type="entry name" value="TGc"/>
    <property type="match status" value="1"/>
</dbReference>
<comment type="function">
    <text evidence="11">Specifically deglycosylates the denatured form of N-linked glycoproteins in the cytoplasm and assists their proteasome-mediated degradation. Cleaves the beta-aspartyl-glucosamine (GlcNAc) of the glycan and the amide side chain of Asn, converting Asn to Asp. Prefers proteins containing high-mannose over those bearing complex type oligosaccharides. Can recognize misfolded proteins in the endoplasmic reticulum that are exported to the cytosol to be destroyed and deglycosylate them, while it has no activity toward native proteins. Deglycosylation is a prerequisite for subsequent proteasome-mediated degradation of some, but not all, misfolded glycoproteins.</text>
</comment>
<dbReference type="HOGENOM" id="CLU_030187_1_0_1"/>
<dbReference type="Pfam" id="PF01841">
    <property type="entry name" value="Transglut_core"/>
    <property type="match status" value="1"/>
</dbReference>
<dbReference type="InterPro" id="IPR050883">
    <property type="entry name" value="PNGase"/>
</dbReference>
<dbReference type="SUPFAM" id="SSF54001">
    <property type="entry name" value="Cysteine proteinases"/>
    <property type="match status" value="1"/>
</dbReference>
<gene>
    <name evidence="16" type="ORF">LOTGIDRAFT_237618</name>
</gene>
<evidence type="ECO:0000256" key="14">
    <source>
        <dbReference type="PROSITE-ProRule" id="PRU00731"/>
    </source>
</evidence>
<protein>
    <recommendedName>
        <fullName evidence="6">Peptide-N(4)-(N-acetyl-beta-glucosaminyl)asparagine amidase</fullName>
        <ecNumber evidence="5">3.5.1.52</ecNumber>
    </recommendedName>
    <alternativeName>
        <fullName evidence="12">N-glycanase 1</fullName>
    </alternativeName>
    <alternativeName>
        <fullName evidence="13">Peptide:N-glycanase</fullName>
    </alternativeName>
</protein>
<evidence type="ECO:0000256" key="8">
    <source>
        <dbReference type="ARBA" id="ARBA00022723"/>
    </source>
</evidence>
<dbReference type="InterPro" id="IPR008979">
    <property type="entry name" value="Galactose-bd-like_sf"/>
</dbReference>
<dbReference type="Proteomes" id="UP000030746">
    <property type="component" value="Unassembled WGS sequence"/>
</dbReference>
<evidence type="ECO:0000256" key="4">
    <source>
        <dbReference type="ARBA" id="ARBA00009390"/>
    </source>
</evidence>
<dbReference type="FunFam" id="2.60.120.1020:FF:000001">
    <property type="entry name" value="Peptide-N(4)-(N-acetyl-beta-glucosaminyl)asparagine amidase"/>
    <property type="match status" value="1"/>
</dbReference>
<dbReference type="PROSITE" id="PS51398">
    <property type="entry name" value="PAW"/>
    <property type="match status" value="1"/>
</dbReference>
<dbReference type="FunFam" id="2.20.25.10:FF:000011">
    <property type="entry name" value="peptide-N(4)-(N-acetyl-beta- glucosaminyl)asparagine amidase"/>
    <property type="match status" value="1"/>
</dbReference>
<evidence type="ECO:0000256" key="2">
    <source>
        <dbReference type="ARBA" id="ARBA00001947"/>
    </source>
</evidence>
<evidence type="ECO:0000256" key="13">
    <source>
        <dbReference type="ARBA" id="ARBA00032901"/>
    </source>
</evidence>
<dbReference type="GeneID" id="20250505"/>
<evidence type="ECO:0000256" key="7">
    <source>
        <dbReference type="ARBA" id="ARBA00022490"/>
    </source>
</evidence>
<evidence type="ECO:0000256" key="6">
    <source>
        <dbReference type="ARBA" id="ARBA00018546"/>
    </source>
</evidence>
<comment type="similarity">
    <text evidence="4 14">Belongs to the transglutaminase-like superfamily. PNGase family.</text>
</comment>
<proteinExistence type="inferred from homology"/>
<feature type="domain" description="PAW" evidence="15">
    <location>
        <begin position="427"/>
        <end position="630"/>
    </location>
</feature>
<accession>V4B7N8</accession>
<dbReference type="Gene3D" id="2.20.25.10">
    <property type="match status" value="1"/>
</dbReference>
<comment type="subcellular location">
    <subcellularLocation>
        <location evidence="3">Cytoplasm</location>
    </subcellularLocation>
</comment>
<organism evidence="16 17">
    <name type="scientific">Lottia gigantea</name>
    <name type="common">Giant owl limpet</name>
    <dbReference type="NCBI Taxonomy" id="225164"/>
    <lineage>
        <taxon>Eukaryota</taxon>
        <taxon>Metazoa</taxon>
        <taxon>Spiralia</taxon>
        <taxon>Lophotrochozoa</taxon>
        <taxon>Mollusca</taxon>
        <taxon>Gastropoda</taxon>
        <taxon>Patellogastropoda</taxon>
        <taxon>Lottioidea</taxon>
        <taxon>Lottiidae</taxon>
        <taxon>Lottia</taxon>
    </lineage>
</organism>
<dbReference type="RefSeq" id="XP_009045709.1">
    <property type="nucleotide sequence ID" value="XM_009047461.1"/>
</dbReference>
<dbReference type="SMART" id="SM00580">
    <property type="entry name" value="PUG"/>
    <property type="match status" value="1"/>
</dbReference>
<dbReference type="GO" id="GO:0000224">
    <property type="term" value="F:peptide-N4-(N-acetyl-beta-glucosaminyl)asparagine amidase activity"/>
    <property type="evidence" value="ECO:0007669"/>
    <property type="project" value="UniProtKB-EC"/>
</dbReference>
<dbReference type="InterPro" id="IPR006588">
    <property type="entry name" value="Peptide_N_glycanase_PAW_dom"/>
</dbReference>
<dbReference type="InterPro" id="IPR038765">
    <property type="entry name" value="Papain-like_cys_pep_sf"/>
</dbReference>
<dbReference type="Gene3D" id="1.20.58.2190">
    <property type="match status" value="1"/>
</dbReference>
<evidence type="ECO:0000256" key="5">
    <source>
        <dbReference type="ARBA" id="ARBA00012158"/>
    </source>
</evidence>
<dbReference type="KEGG" id="lgi:LOTGIDRAFT_237618"/>
<dbReference type="EC" id="3.5.1.52" evidence="5"/>
<dbReference type="AlphaFoldDB" id="V4B7N8"/>
<keyword evidence="10" id="KW-0862">Zinc</keyword>
<dbReference type="STRING" id="225164.V4B7N8"/>
<dbReference type="InterPro" id="IPR018997">
    <property type="entry name" value="PUB_domain"/>
</dbReference>
<evidence type="ECO:0000256" key="1">
    <source>
        <dbReference type="ARBA" id="ARBA00001650"/>
    </source>
</evidence>
<dbReference type="InterPro" id="IPR036339">
    <property type="entry name" value="PUB-like_dom_sf"/>
</dbReference>
<dbReference type="Pfam" id="PF04721">
    <property type="entry name" value="PAW"/>
    <property type="match status" value="1"/>
</dbReference>
<dbReference type="Pfam" id="PF09409">
    <property type="entry name" value="PUB"/>
    <property type="match status" value="1"/>
</dbReference>
<dbReference type="PANTHER" id="PTHR12143">
    <property type="entry name" value="PEPTIDE N-GLYCANASE PNGASE -RELATED"/>
    <property type="match status" value="1"/>
</dbReference>
<dbReference type="GO" id="GO:0006516">
    <property type="term" value="P:glycoprotein catabolic process"/>
    <property type="evidence" value="ECO:0007669"/>
    <property type="project" value="InterPro"/>
</dbReference>
<dbReference type="OMA" id="ENHYCSQ"/>
<keyword evidence="7" id="KW-0963">Cytoplasm</keyword>
<dbReference type="GO" id="GO:0005829">
    <property type="term" value="C:cytosol"/>
    <property type="evidence" value="ECO:0007669"/>
    <property type="project" value="TreeGrafter"/>
</dbReference>
<dbReference type="GO" id="GO:0046872">
    <property type="term" value="F:metal ion binding"/>
    <property type="evidence" value="ECO:0007669"/>
    <property type="project" value="UniProtKB-KW"/>
</dbReference>
<dbReference type="InterPro" id="IPR038680">
    <property type="entry name" value="PAW_sf"/>
</dbReference>
<reference evidence="16 17" key="1">
    <citation type="journal article" date="2013" name="Nature">
        <title>Insights into bilaterian evolution from three spiralian genomes.</title>
        <authorList>
            <person name="Simakov O."/>
            <person name="Marletaz F."/>
            <person name="Cho S.J."/>
            <person name="Edsinger-Gonzales E."/>
            <person name="Havlak P."/>
            <person name="Hellsten U."/>
            <person name="Kuo D.H."/>
            <person name="Larsson T."/>
            <person name="Lv J."/>
            <person name="Arendt D."/>
            <person name="Savage R."/>
            <person name="Osoegawa K."/>
            <person name="de Jong P."/>
            <person name="Grimwood J."/>
            <person name="Chapman J.A."/>
            <person name="Shapiro H."/>
            <person name="Aerts A."/>
            <person name="Otillar R.P."/>
            <person name="Terry A.Y."/>
            <person name="Boore J.L."/>
            <person name="Grigoriev I.V."/>
            <person name="Lindberg D.R."/>
            <person name="Seaver E.C."/>
            <person name="Weisblat D.A."/>
            <person name="Putnam N.H."/>
            <person name="Rokhsar D.S."/>
        </authorList>
    </citation>
    <scope>NUCLEOTIDE SEQUENCE [LARGE SCALE GENOMIC DNA]</scope>
</reference>
<dbReference type="InterPro" id="IPR002931">
    <property type="entry name" value="Transglutaminase-like"/>
</dbReference>
<dbReference type="PANTHER" id="PTHR12143:SF19">
    <property type="entry name" value="PEPTIDE-N(4)-(N-ACETYL-BETA-GLUCOSAMINYL)ASPARAGINE AMIDASE"/>
    <property type="match status" value="1"/>
</dbReference>
<dbReference type="OrthoDB" id="409136at2759"/>
<keyword evidence="17" id="KW-1185">Reference proteome</keyword>
<keyword evidence="9" id="KW-0378">Hydrolase</keyword>
<keyword evidence="8" id="KW-0479">Metal-binding</keyword>
<evidence type="ECO:0000256" key="10">
    <source>
        <dbReference type="ARBA" id="ARBA00022833"/>
    </source>
</evidence>
<evidence type="ECO:0000256" key="3">
    <source>
        <dbReference type="ARBA" id="ARBA00004496"/>
    </source>
</evidence>
<dbReference type="EMBL" id="KB199952">
    <property type="protein sequence ID" value="ESP03621.1"/>
    <property type="molecule type" value="Genomic_DNA"/>
</dbReference>
<comment type="catalytic activity">
    <reaction evidence="1">
        <text>Hydrolysis of an N(4)-(acetyl-beta-D-glucosaminyl)asparagine residue in which the glucosamine residue may be further glycosylated, to yield a (substituted) N-acetyl-beta-D-glucosaminylamine and a peptide containing an aspartate residue.</text>
        <dbReference type="EC" id="3.5.1.52"/>
    </reaction>
</comment>
<dbReference type="SUPFAM" id="SSF143503">
    <property type="entry name" value="PUG domain-like"/>
    <property type="match status" value="1"/>
</dbReference>
<evidence type="ECO:0000256" key="12">
    <source>
        <dbReference type="ARBA" id="ARBA00029604"/>
    </source>
</evidence>